<sequence>MLSMVRSREGPGGETVVFLESICFCFNRFNDFRTRGINQENCLPAVPPTARNGLPCRPRYDLTIEQFNQCMGLGFNWQGIASFFGISRRTVFRHRQRLGVGPLEYSSLNNEELQSTIREISTNTPNAGERYVIGSLRARGIRIQRWRVRQILQEIDPVGRSLRRSQAIRRRVYRVQTPNELWHIDGNHKLVRWRMVFHGCVDGYSRTIIYLQCLNNNRASSVLSLFQQGVSDFGLPSRVRSDHGRENIEVARFMLNSRGLNRRSMIMGRSVHNQRIERLWAELNRVVSYYFSDLFTFMENEDILDSLCDLNLFCLHYIYLPRVQRAVREFRSQWNNHGLSTQGSQTPLQLWHRGVVSHIEYLCT</sequence>
<dbReference type="PANTHER" id="PTHR46791:SF4">
    <property type="match status" value="1"/>
</dbReference>
<keyword evidence="3" id="KW-1185">Reference proteome</keyword>
<dbReference type="InterPro" id="IPR001584">
    <property type="entry name" value="Integrase_cat-core"/>
</dbReference>
<dbReference type="Ensembl" id="ENSGACT00000024461.2">
    <property type="protein sequence ID" value="ENSGACP00000024412.2"/>
    <property type="gene ID" value="ENSGACG00000018466.2"/>
</dbReference>
<evidence type="ECO:0000313" key="2">
    <source>
        <dbReference type="Ensembl" id="ENSGACP00000024412.2"/>
    </source>
</evidence>
<dbReference type="InterPro" id="IPR058913">
    <property type="entry name" value="Integrase_dom_put"/>
</dbReference>
<dbReference type="GO" id="GO:0003676">
    <property type="term" value="F:nucleic acid binding"/>
    <property type="evidence" value="ECO:0007669"/>
    <property type="project" value="InterPro"/>
</dbReference>
<dbReference type="KEGG" id="gat:120818198"/>
<organism evidence="2 3">
    <name type="scientific">Gasterosteus aculeatus aculeatus</name>
    <name type="common">three-spined stickleback</name>
    <dbReference type="NCBI Taxonomy" id="481459"/>
    <lineage>
        <taxon>Eukaryota</taxon>
        <taxon>Metazoa</taxon>
        <taxon>Chordata</taxon>
        <taxon>Craniata</taxon>
        <taxon>Vertebrata</taxon>
        <taxon>Euteleostomi</taxon>
        <taxon>Actinopterygii</taxon>
        <taxon>Neopterygii</taxon>
        <taxon>Teleostei</taxon>
        <taxon>Neoteleostei</taxon>
        <taxon>Acanthomorphata</taxon>
        <taxon>Eupercaria</taxon>
        <taxon>Perciformes</taxon>
        <taxon>Cottioidei</taxon>
        <taxon>Gasterosteales</taxon>
        <taxon>Gasterosteidae</taxon>
        <taxon>Gasterosteus</taxon>
    </lineage>
</organism>
<reference evidence="2" key="2">
    <citation type="submission" date="2025-08" db="UniProtKB">
        <authorList>
            <consortium name="Ensembl"/>
        </authorList>
    </citation>
    <scope>IDENTIFICATION</scope>
</reference>
<feature type="domain" description="Integrase catalytic" evidence="1">
    <location>
        <begin position="174"/>
        <end position="355"/>
    </location>
</feature>
<dbReference type="PANTHER" id="PTHR46791">
    <property type="entry name" value="EXPRESSED PROTEIN"/>
    <property type="match status" value="1"/>
</dbReference>
<dbReference type="SUPFAM" id="SSF53098">
    <property type="entry name" value="Ribonuclease H-like"/>
    <property type="match status" value="1"/>
</dbReference>
<name>G3Q3G0_GASAC</name>
<reference evidence="2" key="3">
    <citation type="submission" date="2025-09" db="UniProtKB">
        <authorList>
            <consortium name="Ensembl"/>
        </authorList>
    </citation>
    <scope>IDENTIFICATION</scope>
</reference>
<dbReference type="Proteomes" id="UP000007635">
    <property type="component" value="Chromosome IV"/>
</dbReference>
<proteinExistence type="predicted"/>
<dbReference type="Pfam" id="PF24764">
    <property type="entry name" value="rva_4"/>
    <property type="match status" value="1"/>
</dbReference>
<accession>G3Q3G0</accession>
<dbReference type="RefSeq" id="XP_040031017.1">
    <property type="nucleotide sequence ID" value="XM_040175083.1"/>
</dbReference>
<dbReference type="InterPro" id="IPR012337">
    <property type="entry name" value="RNaseH-like_sf"/>
</dbReference>
<dbReference type="GeneTree" id="ENSGT00940000165266"/>
<dbReference type="AlphaFoldDB" id="G3Q3G0"/>
<dbReference type="OMA" id="LESICFC"/>
<dbReference type="InterPro" id="IPR036397">
    <property type="entry name" value="RNaseH_sf"/>
</dbReference>
<dbReference type="Bgee" id="ENSGACG00000018466">
    <property type="expression patterns" value="Expressed in testis and 2 other cell types or tissues"/>
</dbReference>
<evidence type="ECO:0000259" key="1">
    <source>
        <dbReference type="PROSITE" id="PS50994"/>
    </source>
</evidence>
<dbReference type="GeneID" id="120818198"/>
<dbReference type="InParanoid" id="G3Q3G0"/>
<dbReference type="PROSITE" id="PS50994">
    <property type="entry name" value="INTEGRASE"/>
    <property type="match status" value="1"/>
</dbReference>
<evidence type="ECO:0000313" key="3">
    <source>
        <dbReference type="Proteomes" id="UP000007635"/>
    </source>
</evidence>
<protein>
    <recommendedName>
        <fullName evidence="1">Integrase catalytic domain-containing protein</fullName>
    </recommendedName>
</protein>
<dbReference type="STRING" id="69293.ENSGACP00000024412"/>
<dbReference type="GO" id="GO:0015074">
    <property type="term" value="P:DNA integration"/>
    <property type="evidence" value="ECO:0007669"/>
    <property type="project" value="InterPro"/>
</dbReference>
<reference evidence="2 3" key="1">
    <citation type="journal article" date="2021" name="G3 (Bethesda)">
        <title>Improved contiguity of the threespine stickleback genome using long-read sequencing.</title>
        <authorList>
            <person name="Nath S."/>
            <person name="Shaw D.E."/>
            <person name="White M.A."/>
        </authorList>
    </citation>
    <scope>NUCLEOTIDE SEQUENCE [LARGE SCALE GENOMIC DNA]</scope>
    <source>
        <strain evidence="2 3">Lake Benthic</strain>
    </source>
</reference>
<dbReference type="eggNOG" id="ENOG502SHQU">
    <property type="taxonomic scope" value="Eukaryota"/>
</dbReference>
<dbReference type="Gene3D" id="3.30.420.10">
    <property type="entry name" value="Ribonuclease H-like superfamily/Ribonuclease H"/>
    <property type="match status" value="1"/>
</dbReference>